<dbReference type="EMBL" id="BAABJQ010000005">
    <property type="protein sequence ID" value="GAA5183534.1"/>
    <property type="molecule type" value="Genomic_DNA"/>
</dbReference>
<protein>
    <submittedName>
        <fullName evidence="1">Uncharacterized protein</fullName>
    </submittedName>
</protein>
<dbReference type="Proteomes" id="UP001501570">
    <property type="component" value="Unassembled WGS sequence"/>
</dbReference>
<dbReference type="RefSeq" id="WP_345628754.1">
    <property type="nucleotide sequence ID" value="NZ_BAABJQ010000005.1"/>
</dbReference>
<comment type="caution">
    <text evidence="1">The sequence shown here is derived from an EMBL/GenBank/DDBJ whole genome shotgun (WGS) entry which is preliminary data.</text>
</comment>
<reference evidence="2" key="1">
    <citation type="journal article" date="2019" name="Int. J. Syst. Evol. Microbiol.">
        <title>The Global Catalogue of Microorganisms (GCM) 10K type strain sequencing project: providing services to taxonomists for standard genome sequencing and annotation.</title>
        <authorList>
            <consortium name="The Broad Institute Genomics Platform"/>
            <consortium name="The Broad Institute Genome Sequencing Center for Infectious Disease"/>
            <person name="Wu L."/>
            <person name="Ma J."/>
        </authorList>
    </citation>
    <scope>NUCLEOTIDE SEQUENCE [LARGE SCALE GENOMIC DNA]</scope>
    <source>
        <strain evidence="2">JCM 18304</strain>
    </source>
</reference>
<proteinExistence type="predicted"/>
<name>A0ABP9RQU5_9ACTN</name>
<accession>A0ABP9RQU5</accession>
<gene>
    <name evidence="1" type="ORF">GCM10023322_23030</name>
</gene>
<keyword evidence="2" id="KW-1185">Reference proteome</keyword>
<evidence type="ECO:0000313" key="2">
    <source>
        <dbReference type="Proteomes" id="UP001501570"/>
    </source>
</evidence>
<organism evidence="1 2">
    <name type="scientific">Rugosimonospora acidiphila</name>
    <dbReference type="NCBI Taxonomy" id="556531"/>
    <lineage>
        <taxon>Bacteria</taxon>
        <taxon>Bacillati</taxon>
        <taxon>Actinomycetota</taxon>
        <taxon>Actinomycetes</taxon>
        <taxon>Micromonosporales</taxon>
        <taxon>Micromonosporaceae</taxon>
        <taxon>Rugosimonospora</taxon>
    </lineage>
</organism>
<evidence type="ECO:0000313" key="1">
    <source>
        <dbReference type="EMBL" id="GAA5183534.1"/>
    </source>
</evidence>
<sequence>MATIEEVKSELMQAAGSGGQAITQARAASESMDRMIAQLQVVAHGTNHPKVAEAVARAQQCQQQLAQAVILAQAATQAAHDYVAVLG</sequence>